<evidence type="ECO:0000313" key="10">
    <source>
        <dbReference type="Proteomes" id="UP000276603"/>
    </source>
</evidence>
<name>A0A3B0CDP6_9FLAO</name>
<dbReference type="OrthoDB" id="1095333at2"/>
<dbReference type="PANTHER" id="PTHR10030:SF37">
    <property type="entry name" value="ALPHA-L-FUCOSIDASE-RELATED"/>
    <property type="match status" value="1"/>
</dbReference>
<dbReference type="PIRSF" id="PIRSF001092">
    <property type="entry name" value="Alpha-L-fucosidase"/>
    <property type="match status" value="1"/>
</dbReference>
<proteinExistence type="inferred from homology"/>
<dbReference type="Gene3D" id="3.20.20.80">
    <property type="entry name" value="Glycosidases"/>
    <property type="match status" value="1"/>
</dbReference>
<feature type="signal peptide" evidence="7">
    <location>
        <begin position="1"/>
        <end position="20"/>
    </location>
</feature>
<comment type="similarity">
    <text evidence="2">Belongs to the glycosyl hydrolase 29 family.</text>
</comment>
<dbReference type="InterPro" id="IPR016286">
    <property type="entry name" value="FUC_metazoa-typ"/>
</dbReference>
<keyword evidence="6" id="KW-0326">Glycosidase</keyword>
<reference evidence="9 10" key="1">
    <citation type="submission" date="2018-10" db="EMBL/GenBank/DDBJ databases">
        <title>Ulvibacterium marinum gen. nov., sp. nov., a novel marine bacterium of the family Flavobacteriaceae, isolated from a culture of the green alga Ulva prolifera.</title>
        <authorList>
            <person name="Zhang Z."/>
        </authorList>
    </citation>
    <scope>NUCLEOTIDE SEQUENCE [LARGE SCALE GENOMIC DNA]</scope>
    <source>
        <strain evidence="9 10">CCMM003</strain>
    </source>
</reference>
<evidence type="ECO:0000256" key="6">
    <source>
        <dbReference type="ARBA" id="ARBA00023295"/>
    </source>
</evidence>
<keyword evidence="5" id="KW-0378">Hydrolase</keyword>
<sequence length="452" mass="52236">MKKSSSLLFAWFAVALQTNAQEVPSSPEWYDEAKFGIFIHWGVYSVPAFSMTEEIENPSHWSEKNQAYSEWYWHSITKKYSPTYDFHTKTYGSDFEYQDFAPMFKAELFDPAYWADIFERSGAKYVVMVAKHHDGYALWPSKYSWNWNSMDVGPHRDLLGDLSREVKKRGLKMGVSYSLDAWFDPLYLKDFNSYVDEKLHPQLKELITDYEPDIFVAGGHNMHTVEAFKTDGFLKWLYSESPVKNKIVVNDRWGKDSPKKLGSYFTTQYSDVNAPKNFDKKWEEMRGIGKSFGYSRIEKADDYMSSAELIETLVKVVCNGGNLLLNIGPTADGRIPVIMQERLLEIGNWLSINGEAIYSTRKWVNTEMNLSKLYQFYAKKNSDLYVIITEKYDDKIFVNGIESVKSVRLLGYTGEIEYSMVGKTIRISFPSLVAGKKVTNPAWVFKLESIVE</sequence>
<dbReference type="GO" id="GO:0016139">
    <property type="term" value="P:glycoside catabolic process"/>
    <property type="evidence" value="ECO:0007669"/>
    <property type="project" value="TreeGrafter"/>
</dbReference>
<evidence type="ECO:0000256" key="1">
    <source>
        <dbReference type="ARBA" id="ARBA00004071"/>
    </source>
</evidence>
<dbReference type="Gene3D" id="2.60.40.1180">
    <property type="entry name" value="Golgi alpha-mannosidase II"/>
    <property type="match status" value="1"/>
</dbReference>
<dbReference type="InterPro" id="IPR017853">
    <property type="entry name" value="GH"/>
</dbReference>
<dbReference type="PRINTS" id="PR00741">
    <property type="entry name" value="GLHYDRLASE29"/>
</dbReference>
<dbReference type="InterPro" id="IPR057739">
    <property type="entry name" value="Glyco_hydro_29_N"/>
</dbReference>
<feature type="chain" id="PRO_5017268605" description="alpha-L-fucosidase" evidence="7">
    <location>
        <begin position="21"/>
        <end position="452"/>
    </location>
</feature>
<dbReference type="SUPFAM" id="SSF51445">
    <property type="entry name" value="(Trans)glycosidases"/>
    <property type="match status" value="1"/>
</dbReference>
<comment type="function">
    <text evidence="1">Alpha-L-fucosidase is responsible for hydrolyzing the alpha-1,6-linked fucose joined to the reducing-end N-acetylglucosamine of the carbohydrate moieties of glycoproteins.</text>
</comment>
<evidence type="ECO:0000256" key="2">
    <source>
        <dbReference type="ARBA" id="ARBA00007951"/>
    </source>
</evidence>
<comment type="caution">
    <text evidence="9">The sequence shown here is derived from an EMBL/GenBank/DDBJ whole genome shotgun (WGS) entry which is preliminary data.</text>
</comment>
<dbReference type="SMART" id="SM00812">
    <property type="entry name" value="Alpha_L_fucos"/>
    <property type="match status" value="1"/>
</dbReference>
<gene>
    <name evidence="9" type="ORF">D7Z94_06360</name>
</gene>
<dbReference type="RefSeq" id="WP_120710647.1">
    <property type="nucleotide sequence ID" value="NZ_RBCJ01000001.1"/>
</dbReference>
<keyword evidence="10" id="KW-1185">Reference proteome</keyword>
<evidence type="ECO:0000256" key="3">
    <source>
        <dbReference type="ARBA" id="ARBA00012662"/>
    </source>
</evidence>
<evidence type="ECO:0000313" key="9">
    <source>
        <dbReference type="EMBL" id="RKN83440.1"/>
    </source>
</evidence>
<evidence type="ECO:0000256" key="7">
    <source>
        <dbReference type="SAM" id="SignalP"/>
    </source>
</evidence>
<dbReference type="Proteomes" id="UP000276603">
    <property type="component" value="Unassembled WGS sequence"/>
</dbReference>
<dbReference type="GO" id="GO:0005764">
    <property type="term" value="C:lysosome"/>
    <property type="evidence" value="ECO:0007669"/>
    <property type="project" value="TreeGrafter"/>
</dbReference>
<dbReference type="GO" id="GO:0004560">
    <property type="term" value="F:alpha-L-fucosidase activity"/>
    <property type="evidence" value="ECO:0007669"/>
    <property type="project" value="InterPro"/>
</dbReference>
<feature type="domain" description="Glycoside hydrolase family 29 N-terminal" evidence="8">
    <location>
        <begin position="24"/>
        <end position="355"/>
    </location>
</feature>
<dbReference type="AlphaFoldDB" id="A0A3B0CDP6"/>
<evidence type="ECO:0000256" key="5">
    <source>
        <dbReference type="ARBA" id="ARBA00022801"/>
    </source>
</evidence>
<protein>
    <recommendedName>
        <fullName evidence="3">alpha-L-fucosidase</fullName>
        <ecNumber evidence="3">3.2.1.51</ecNumber>
    </recommendedName>
</protein>
<evidence type="ECO:0000259" key="8">
    <source>
        <dbReference type="Pfam" id="PF01120"/>
    </source>
</evidence>
<organism evidence="9 10">
    <name type="scientific">Ulvibacterium marinum</name>
    <dbReference type="NCBI Taxonomy" id="2419782"/>
    <lineage>
        <taxon>Bacteria</taxon>
        <taxon>Pseudomonadati</taxon>
        <taxon>Bacteroidota</taxon>
        <taxon>Flavobacteriia</taxon>
        <taxon>Flavobacteriales</taxon>
        <taxon>Flavobacteriaceae</taxon>
        <taxon>Ulvibacterium</taxon>
    </lineage>
</organism>
<dbReference type="EMBL" id="RBCJ01000001">
    <property type="protein sequence ID" value="RKN83440.1"/>
    <property type="molecule type" value="Genomic_DNA"/>
</dbReference>
<dbReference type="InterPro" id="IPR000933">
    <property type="entry name" value="Glyco_hydro_29"/>
</dbReference>
<keyword evidence="4 7" id="KW-0732">Signal</keyword>
<dbReference type="Pfam" id="PF01120">
    <property type="entry name" value="Alpha_L_fucos"/>
    <property type="match status" value="1"/>
</dbReference>
<dbReference type="EC" id="3.2.1.51" evidence="3"/>
<evidence type="ECO:0000256" key="4">
    <source>
        <dbReference type="ARBA" id="ARBA00022729"/>
    </source>
</evidence>
<dbReference type="InterPro" id="IPR013780">
    <property type="entry name" value="Glyco_hydro_b"/>
</dbReference>
<dbReference type="GO" id="GO:0006004">
    <property type="term" value="P:fucose metabolic process"/>
    <property type="evidence" value="ECO:0007669"/>
    <property type="project" value="InterPro"/>
</dbReference>
<dbReference type="PANTHER" id="PTHR10030">
    <property type="entry name" value="ALPHA-L-FUCOSIDASE"/>
    <property type="match status" value="1"/>
</dbReference>
<accession>A0A3B0CDP6</accession>